<evidence type="ECO:0000256" key="1">
    <source>
        <dbReference type="ARBA" id="ARBA00023002"/>
    </source>
</evidence>
<evidence type="ECO:0000313" key="4">
    <source>
        <dbReference type="Proteomes" id="UP000196027"/>
    </source>
</evidence>
<reference evidence="3 4" key="1">
    <citation type="submission" date="2017-05" db="EMBL/GenBank/DDBJ databases">
        <title>Genomic insights into alkan degradation activity of Oleiphilus messinensis.</title>
        <authorList>
            <person name="Kozyavkin S.A."/>
            <person name="Slesarev A.I."/>
            <person name="Golyshin P.N."/>
            <person name="Korzhenkov A."/>
            <person name="Golyshina O.N."/>
            <person name="Toshchakov S.V."/>
        </authorList>
    </citation>
    <scope>NUCLEOTIDE SEQUENCE [LARGE SCALE GENOMIC DNA]</scope>
    <source>
        <strain evidence="3 4">ME102</strain>
    </source>
</reference>
<keyword evidence="4" id="KW-1185">Reference proteome</keyword>
<dbReference type="OrthoDB" id="103324at2"/>
<feature type="domain" description="FAD-binding" evidence="2">
    <location>
        <begin position="7"/>
        <end position="340"/>
    </location>
</feature>
<sequence length="393" mass="43492">MNTTLEFDVIVIGASIAGCHLATLLSDQGLSIALVERRESPASYKRMCSHLLHPGAVECLRSMGLLEKLLQAGGQLTRLDIAIAAGPRLQYPPRKRYSMANIERRLIDPLIRERAINSPGVSYFQGFTLNELLRNEHGDIAGVRIKNKQQQVLGLSAPLTVGADGKQSSLARLANIRSITHYNGRVALFAYYNSQDTRLENQLENRPPAKPNASKIWVLDKGQTYIAAFPNGAKTLVSCYLTEDKIGGKGTINPKQSYEQQFLHTAEQHVKQHMSLGTRLTAPIVAKHTDTVYRPYTIQGMALIGDAYLSADPLTGIGCSWAFSSAELLAKCVAKPLKNRTANPKTLHQALRCYRYQHRVRYQLPAYLMAHGSTQGRLFTHPALTHPAALLMR</sequence>
<protein>
    <submittedName>
        <fullName evidence="3">Monooxygenase FAD-binding protein</fullName>
    </submittedName>
</protein>
<dbReference type="PANTHER" id="PTHR43476:SF5">
    <property type="entry name" value="FAD-DEPENDENT MONOOXYGENASE"/>
    <property type="match status" value="1"/>
</dbReference>
<keyword evidence="3" id="KW-0503">Monooxygenase</keyword>
<dbReference type="InterPro" id="IPR002938">
    <property type="entry name" value="FAD-bd"/>
</dbReference>
<dbReference type="InterPro" id="IPR036188">
    <property type="entry name" value="FAD/NAD-bd_sf"/>
</dbReference>
<evidence type="ECO:0000313" key="3">
    <source>
        <dbReference type="EMBL" id="ARU55205.1"/>
    </source>
</evidence>
<gene>
    <name evidence="3" type="ORF">OLMES_1120</name>
</gene>
<evidence type="ECO:0000259" key="2">
    <source>
        <dbReference type="Pfam" id="PF01494"/>
    </source>
</evidence>
<dbReference type="GO" id="GO:0004497">
    <property type="term" value="F:monooxygenase activity"/>
    <property type="evidence" value="ECO:0007669"/>
    <property type="project" value="UniProtKB-KW"/>
</dbReference>
<dbReference type="PANTHER" id="PTHR43476">
    <property type="entry name" value="3-(3-HYDROXY-PHENYL)PROPIONATE/3-HYDROXYCINNAMIC ACID HYDROXYLASE"/>
    <property type="match status" value="1"/>
</dbReference>
<dbReference type="PRINTS" id="PR00420">
    <property type="entry name" value="RNGMNOXGNASE"/>
</dbReference>
<dbReference type="RefSeq" id="WP_087460334.1">
    <property type="nucleotide sequence ID" value="NZ_CP021425.1"/>
</dbReference>
<dbReference type="KEGG" id="ome:OLMES_1120"/>
<dbReference type="Proteomes" id="UP000196027">
    <property type="component" value="Chromosome"/>
</dbReference>
<keyword evidence="1" id="KW-0560">Oxidoreductase</keyword>
<dbReference type="EMBL" id="CP021425">
    <property type="protein sequence ID" value="ARU55205.1"/>
    <property type="molecule type" value="Genomic_DNA"/>
</dbReference>
<dbReference type="Gene3D" id="3.50.50.60">
    <property type="entry name" value="FAD/NAD(P)-binding domain"/>
    <property type="match status" value="1"/>
</dbReference>
<accession>A0A1Y0I6Q4</accession>
<dbReference type="SUPFAM" id="SSF51905">
    <property type="entry name" value="FAD/NAD(P)-binding domain"/>
    <property type="match status" value="1"/>
</dbReference>
<dbReference type="GO" id="GO:0071949">
    <property type="term" value="F:FAD binding"/>
    <property type="evidence" value="ECO:0007669"/>
    <property type="project" value="InterPro"/>
</dbReference>
<name>A0A1Y0I6Q4_9GAMM</name>
<organism evidence="3 4">
    <name type="scientific">Oleiphilus messinensis</name>
    <dbReference type="NCBI Taxonomy" id="141451"/>
    <lineage>
        <taxon>Bacteria</taxon>
        <taxon>Pseudomonadati</taxon>
        <taxon>Pseudomonadota</taxon>
        <taxon>Gammaproteobacteria</taxon>
        <taxon>Oceanospirillales</taxon>
        <taxon>Oleiphilaceae</taxon>
        <taxon>Oleiphilus</taxon>
    </lineage>
</organism>
<dbReference type="Pfam" id="PF01494">
    <property type="entry name" value="FAD_binding_3"/>
    <property type="match status" value="1"/>
</dbReference>
<dbReference type="AlphaFoldDB" id="A0A1Y0I6Q4"/>
<dbReference type="InterPro" id="IPR050631">
    <property type="entry name" value="PheA/TfdB_FAD_monoxygenase"/>
</dbReference>
<proteinExistence type="predicted"/>